<dbReference type="Gene3D" id="3.40.50.1110">
    <property type="entry name" value="SGNH hydrolase"/>
    <property type="match status" value="1"/>
</dbReference>
<evidence type="ECO:0000313" key="2">
    <source>
        <dbReference type="EMBL" id="BBM84790.1"/>
    </source>
</evidence>
<dbReference type="InterPro" id="IPR013830">
    <property type="entry name" value="SGNH_hydro"/>
</dbReference>
<dbReference type="AlphaFoldDB" id="A0A5S9INI0"/>
<dbReference type="EMBL" id="AP019860">
    <property type="protein sequence ID" value="BBM84790.1"/>
    <property type="molecule type" value="Genomic_DNA"/>
</dbReference>
<dbReference type="PANTHER" id="PTHR30383">
    <property type="entry name" value="THIOESTERASE 1/PROTEASE 1/LYSOPHOSPHOLIPASE L1"/>
    <property type="match status" value="1"/>
</dbReference>
<dbReference type="PANTHER" id="PTHR30383:SF5">
    <property type="entry name" value="SGNH HYDROLASE-TYPE ESTERASE DOMAIN-CONTAINING PROTEIN"/>
    <property type="match status" value="1"/>
</dbReference>
<organism evidence="2 3">
    <name type="scientific">Uabimicrobium amorphum</name>
    <dbReference type="NCBI Taxonomy" id="2596890"/>
    <lineage>
        <taxon>Bacteria</taxon>
        <taxon>Pseudomonadati</taxon>
        <taxon>Planctomycetota</taxon>
        <taxon>Candidatus Uabimicrobiia</taxon>
        <taxon>Candidatus Uabimicrobiales</taxon>
        <taxon>Candidatus Uabimicrobiaceae</taxon>
        <taxon>Candidatus Uabimicrobium</taxon>
    </lineage>
</organism>
<dbReference type="Pfam" id="PF13472">
    <property type="entry name" value="Lipase_GDSL_2"/>
    <property type="match status" value="1"/>
</dbReference>
<evidence type="ECO:0000259" key="1">
    <source>
        <dbReference type="Pfam" id="PF13472"/>
    </source>
</evidence>
<proteinExistence type="predicted"/>
<evidence type="ECO:0000313" key="3">
    <source>
        <dbReference type="Proteomes" id="UP000326354"/>
    </source>
</evidence>
<keyword evidence="3" id="KW-1185">Reference proteome</keyword>
<feature type="domain" description="SGNH hydrolase-type esterase" evidence="1">
    <location>
        <begin position="58"/>
        <end position="210"/>
    </location>
</feature>
<protein>
    <recommendedName>
        <fullName evidence="1">SGNH hydrolase-type esterase domain-containing protein</fullName>
    </recommendedName>
</protein>
<gene>
    <name evidence="2" type="ORF">UABAM_03151</name>
</gene>
<dbReference type="InterPro" id="IPR036514">
    <property type="entry name" value="SGNH_hydro_sf"/>
</dbReference>
<dbReference type="KEGG" id="uam:UABAM_03151"/>
<dbReference type="GO" id="GO:0004622">
    <property type="term" value="F:phosphatidylcholine lysophospholipase activity"/>
    <property type="evidence" value="ECO:0007669"/>
    <property type="project" value="TreeGrafter"/>
</dbReference>
<reference evidence="2 3" key="1">
    <citation type="submission" date="2019-08" db="EMBL/GenBank/DDBJ databases">
        <title>Complete genome sequence of Candidatus Uab amorphum.</title>
        <authorList>
            <person name="Shiratori T."/>
            <person name="Suzuki S."/>
            <person name="Kakizawa Y."/>
            <person name="Ishida K."/>
        </authorList>
    </citation>
    <scope>NUCLEOTIDE SEQUENCE [LARGE SCALE GENOMIC DNA]</scope>
    <source>
        <strain evidence="2 3">SRT547</strain>
    </source>
</reference>
<dbReference type="Proteomes" id="UP000326354">
    <property type="component" value="Chromosome"/>
</dbReference>
<sequence>MPLFKILIVAFILTNIGFAQENYYEKTIQQFEAQDKKEFPAQDSVLFVGSSSIRLWKSLSNDFPEIKTINRGFGGSQTSDVLHFVDRIVTLYKPKAIVFYCGENDIAGKKDISAPVEDFEKFISHVRKKLPQTTVYYVSMKPSPSRWHMWEKMAEANRQIEKFCKQNSMVDKRKTLDYIDVSATMIRDGKPDKSIFIQDMLHMNAEGYARWTKIIRKKLIDDKFLTEDKESKEDK</sequence>
<dbReference type="OrthoDB" id="2513075at2"/>
<dbReference type="SUPFAM" id="SSF52266">
    <property type="entry name" value="SGNH hydrolase"/>
    <property type="match status" value="1"/>
</dbReference>
<dbReference type="InterPro" id="IPR051532">
    <property type="entry name" value="Ester_Hydrolysis_Enzymes"/>
</dbReference>
<accession>A0A5S9INI0</accession>
<dbReference type="RefSeq" id="WP_151968922.1">
    <property type="nucleotide sequence ID" value="NZ_AP019860.1"/>
</dbReference>
<name>A0A5S9INI0_UABAM</name>